<dbReference type="PROSITE" id="PS50181">
    <property type="entry name" value="FBOX"/>
    <property type="match status" value="1"/>
</dbReference>
<dbReference type="AlphaFoldDB" id="U4L3Y0"/>
<evidence type="ECO:0000313" key="3">
    <source>
        <dbReference type="EMBL" id="CCX10881.1"/>
    </source>
</evidence>
<dbReference type="InterPro" id="IPR001810">
    <property type="entry name" value="F-box_dom"/>
</dbReference>
<dbReference type="Proteomes" id="UP000018144">
    <property type="component" value="Unassembled WGS sequence"/>
</dbReference>
<keyword evidence="1" id="KW-1133">Transmembrane helix</keyword>
<accession>U4L3Y0</accession>
<gene>
    <name evidence="3" type="ORF">PCON_10475</name>
</gene>
<feature type="transmembrane region" description="Helical" evidence="1">
    <location>
        <begin position="426"/>
        <end position="446"/>
    </location>
</feature>
<feature type="transmembrane region" description="Helical" evidence="1">
    <location>
        <begin position="518"/>
        <end position="545"/>
    </location>
</feature>
<dbReference type="CDD" id="cd09917">
    <property type="entry name" value="F-box_SF"/>
    <property type="match status" value="1"/>
</dbReference>
<name>U4L3Y0_PYROM</name>
<sequence>MTLPKLPTELLLEVLSHLSPLPATDHLKTLHSLLLTSRSLHTLVAENDALYRPIAIELGYPPAARLTDITASTWKAAVKNAHLWRLREGLNKIHEANSRPRRTVGSIGPAKLAVAAGGYVVSRDVREFTKAGFLLRLGMEKKGMPLQVPGRQDFVAPGIVRDGYEGISELGTGRKWELKHREAVKIRARGDMMVAQLVNQIVVGIEAGKGEVWRHELREGWLERRNDWAPYTKVHDFQLNGSHAVLLCGRYNNDHFTKLRETVFIILSLTTGSIISDNLIFPREPSSSQNSMAWTSAFDFPFLLTDTHIISGGQGGELLVWRYMANTSYSICCKQLRKPCVGLSRDGRYFGYTTHDRLRGTLTILDMHSGRVESVWHDPRAPHTDGLWLWDGKKAMYWTAETGAGRTEWYQRLYDSTKKQIEGLEWIFFQGVVGLVLLVEPTYWLLRCIFHRRTLKKLWKLLDRQFLERAVRHTVLTAIVTVAAHYRHASMLGAALGLLGFKLWGFKTGLANAMDKDFGLIVLMLVMYTKFTILLVPAAAIWAAAEAPTKVLVPAVVVGRIFGAMMVRMESRRTRSSSGKGARDLLYLVNWWVGFWAWNKWGKTA</sequence>
<evidence type="ECO:0000256" key="1">
    <source>
        <dbReference type="SAM" id="Phobius"/>
    </source>
</evidence>
<dbReference type="EMBL" id="HF935572">
    <property type="protein sequence ID" value="CCX10881.1"/>
    <property type="molecule type" value="Genomic_DNA"/>
</dbReference>
<protein>
    <recommendedName>
        <fullName evidence="2">F-box domain-containing protein</fullName>
    </recommendedName>
</protein>
<keyword evidence="1" id="KW-0472">Membrane</keyword>
<keyword evidence="1" id="KW-0812">Transmembrane</keyword>
<evidence type="ECO:0000313" key="4">
    <source>
        <dbReference type="Proteomes" id="UP000018144"/>
    </source>
</evidence>
<organism evidence="3 4">
    <name type="scientific">Pyronema omphalodes (strain CBS 100304)</name>
    <name type="common">Pyronema confluens</name>
    <dbReference type="NCBI Taxonomy" id="1076935"/>
    <lineage>
        <taxon>Eukaryota</taxon>
        <taxon>Fungi</taxon>
        <taxon>Dikarya</taxon>
        <taxon>Ascomycota</taxon>
        <taxon>Pezizomycotina</taxon>
        <taxon>Pezizomycetes</taxon>
        <taxon>Pezizales</taxon>
        <taxon>Pyronemataceae</taxon>
        <taxon>Pyronema</taxon>
    </lineage>
</organism>
<feature type="domain" description="F-box" evidence="2">
    <location>
        <begin position="1"/>
        <end position="54"/>
    </location>
</feature>
<reference evidence="3 4" key="1">
    <citation type="journal article" date="2013" name="PLoS Genet.">
        <title>The genome and development-dependent transcriptomes of Pyronema confluens: a window into fungal evolution.</title>
        <authorList>
            <person name="Traeger S."/>
            <person name="Altegoer F."/>
            <person name="Freitag M."/>
            <person name="Gabaldon T."/>
            <person name="Kempken F."/>
            <person name="Kumar A."/>
            <person name="Marcet-Houben M."/>
            <person name="Poggeler S."/>
            <person name="Stajich J.E."/>
            <person name="Nowrousian M."/>
        </authorList>
    </citation>
    <scope>NUCLEOTIDE SEQUENCE [LARGE SCALE GENOMIC DNA]</scope>
    <source>
        <strain evidence="4">CBS 100304</strain>
        <tissue evidence="3">Vegetative mycelium</tissue>
    </source>
</reference>
<dbReference type="Pfam" id="PF12937">
    <property type="entry name" value="F-box-like"/>
    <property type="match status" value="1"/>
</dbReference>
<dbReference type="OrthoDB" id="5379279at2759"/>
<dbReference type="SUPFAM" id="SSF82171">
    <property type="entry name" value="DPP6 N-terminal domain-like"/>
    <property type="match status" value="1"/>
</dbReference>
<proteinExistence type="predicted"/>
<keyword evidence="4" id="KW-1185">Reference proteome</keyword>
<evidence type="ECO:0000259" key="2">
    <source>
        <dbReference type="PROSITE" id="PS50181"/>
    </source>
</evidence>
<feature type="transmembrane region" description="Helical" evidence="1">
    <location>
        <begin position="489"/>
        <end position="506"/>
    </location>
</feature>